<evidence type="ECO:0000313" key="4">
    <source>
        <dbReference type="EMBL" id="KAJ6408040.1"/>
    </source>
</evidence>
<dbReference type="GO" id="GO:0005524">
    <property type="term" value="F:ATP binding"/>
    <property type="evidence" value="ECO:0007669"/>
    <property type="project" value="UniProtKB-KW"/>
</dbReference>
<dbReference type="GO" id="GO:0005829">
    <property type="term" value="C:cytosol"/>
    <property type="evidence" value="ECO:0007669"/>
    <property type="project" value="TreeGrafter"/>
</dbReference>
<dbReference type="InterPro" id="IPR020568">
    <property type="entry name" value="Ribosomal_Su5_D2-typ_SF"/>
</dbReference>
<gene>
    <name evidence="4" type="ORF">OIU84_011364</name>
</gene>
<dbReference type="AlphaFoldDB" id="A0AAD6NWX4"/>
<proteinExistence type="predicted"/>
<feature type="region of interest" description="Disordered" evidence="3">
    <location>
        <begin position="152"/>
        <end position="177"/>
    </location>
</feature>
<reference evidence="4 5" key="1">
    <citation type="journal article" date="2023" name="Int. J. Mol. Sci.">
        <title>De Novo Assembly and Annotation of 11 Diverse Shrub Willow (Salix) Genomes Reveals Novel Gene Organization in Sex-Linked Regions.</title>
        <authorList>
            <person name="Hyden B."/>
            <person name="Feng K."/>
            <person name="Yates T.B."/>
            <person name="Jawdy S."/>
            <person name="Cereghino C."/>
            <person name="Smart L.B."/>
            <person name="Muchero W."/>
        </authorList>
    </citation>
    <scope>NUCLEOTIDE SEQUENCE [LARGE SCALE GENOMIC DNA]</scope>
    <source>
        <tissue evidence="4">Shoot tip</tissue>
    </source>
</reference>
<dbReference type="PANTHER" id="PTHR10457">
    <property type="entry name" value="MEVALONATE KINASE/GALACTOKINASE"/>
    <property type="match status" value="1"/>
</dbReference>
<evidence type="ECO:0008006" key="6">
    <source>
        <dbReference type="Google" id="ProtNLM"/>
    </source>
</evidence>
<dbReference type="Proteomes" id="UP001162972">
    <property type="component" value="Chromosome 6"/>
</dbReference>
<evidence type="ECO:0000256" key="3">
    <source>
        <dbReference type="SAM" id="MobiDB-lite"/>
    </source>
</evidence>
<accession>A0AAD6NWX4</accession>
<feature type="non-terminal residue" evidence="4">
    <location>
        <position position="198"/>
    </location>
</feature>
<dbReference type="GO" id="GO:0047912">
    <property type="term" value="F:galacturonokinase activity"/>
    <property type="evidence" value="ECO:0007669"/>
    <property type="project" value="TreeGrafter"/>
</dbReference>
<sequence>MLVAINLAMQKAVDTISHLRLIACCGGNDSSFLMYQITSKLTDALILRRGITVCIKDSKTMSGVSWPRGNELNEVKEIVSAMAGRGPEEVRVVVSPYRICPLGAHIDHQGGTVSAMTINKGILLGFIPSDDTEVILRSGQFNGEVRFSVDEVQQPKPIRKKGEPHATDSPKLQETGNWGNFARGAVYALQSRGISLTR</sequence>
<evidence type="ECO:0000256" key="2">
    <source>
        <dbReference type="ARBA" id="ARBA00022840"/>
    </source>
</evidence>
<keyword evidence="5" id="KW-1185">Reference proteome</keyword>
<evidence type="ECO:0000256" key="1">
    <source>
        <dbReference type="ARBA" id="ARBA00022741"/>
    </source>
</evidence>
<dbReference type="EMBL" id="JAPFFJ010000016">
    <property type="protein sequence ID" value="KAJ6408040.1"/>
    <property type="molecule type" value="Genomic_DNA"/>
</dbReference>
<keyword evidence="1" id="KW-0547">Nucleotide-binding</keyword>
<evidence type="ECO:0000313" key="5">
    <source>
        <dbReference type="Proteomes" id="UP001162972"/>
    </source>
</evidence>
<dbReference type="SUPFAM" id="SSF54211">
    <property type="entry name" value="Ribosomal protein S5 domain 2-like"/>
    <property type="match status" value="1"/>
</dbReference>
<dbReference type="Gene3D" id="3.30.230.10">
    <property type="match status" value="1"/>
</dbReference>
<dbReference type="PANTHER" id="PTHR10457:SF6">
    <property type="entry name" value="GALACTURONOKINASE"/>
    <property type="match status" value="1"/>
</dbReference>
<dbReference type="GO" id="GO:0006012">
    <property type="term" value="P:galactose metabolic process"/>
    <property type="evidence" value="ECO:0007669"/>
    <property type="project" value="TreeGrafter"/>
</dbReference>
<name>A0AAD6NWX4_9ROSI</name>
<organism evidence="4 5">
    <name type="scientific">Salix udensis</name>
    <dbReference type="NCBI Taxonomy" id="889485"/>
    <lineage>
        <taxon>Eukaryota</taxon>
        <taxon>Viridiplantae</taxon>
        <taxon>Streptophyta</taxon>
        <taxon>Embryophyta</taxon>
        <taxon>Tracheophyta</taxon>
        <taxon>Spermatophyta</taxon>
        <taxon>Magnoliopsida</taxon>
        <taxon>eudicotyledons</taxon>
        <taxon>Gunneridae</taxon>
        <taxon>Pentapetalae</taxon>
        <taxon>rosids</taxon>
        <taxon>fabids</taxon>
        <taxon>Malpighiales</taxon>
        <taxon>Salicaceae</taxon>
        <taxon>Saliceae</taxon>
        <taxon>Salix</taxon>
    </lineage>
</organism>
<protein>
    <recommendedName>
        <fullName evidence="6">Galacturonokinase</fullName>
    </recommendedName>
</protein>
<keyword evidence="2" id="KW-0067">ATP-binding</keyword>
<dbReference type="InterPro" id="IPR014721">
    <property type="entry name" value="Ribsml_uS5_D2-typ_fold_subgr"/>
</dbReference>
<comment type="caution">
    <text evidence="4">The sequence shown here is derived from an EMBL/GenBank/DDBJ whole genome shotgun (WGS) entry which is preliminary data.</text>
</comment>